<keyword evidence="2" id="KW-1185">Reference proteome</keyword>
<sequence>MKSKLTLIVTFLFVLLACKEDCNECFTPPQPLLFELIGLETGANLISNGTYSSNDIKVVDQSNNQALEFSIVQDGDIDLININSIGWESEAVNYQIIASDNLIFSLQVNAERITEGCCSYTKFTTIEISHSNYEIDYETGIYRVFIE</sequence>
<protein>
    <submittedName>
        <fullName evidence="1">Uncharacterized protein</fullName>
    </submittedName>
</protein>
<comment type="caution">
    <text evidence="1">The sequence shown here is derived from an EMBL/GenBank/DDBJ whole genome shotgun (WGS) entry which is preliminary data.</text>
</comment>
<accession>A0ABT5Y3F8</accession>
<dbReference type="Proteomes" id="UP001221366">
    <property type="component" value="Unassembled WGS sequence"/>
</dbReference>
<gene>
    <name evidence="1" type="ORF">PY092_17020</name>
</gene>
<dbReference type="PROSITE" id="PS51257">
    <property type="entry name" value="PROKAR_LIPOPROTEIN"/>
    <property type="match status" value="1"/>
</dbReference>
<organism evidence="1 2">
    <name type="scientific">Flagellimonas yonaguniensis</name>
    <dbReference type="NCBI Taxonomy" id="3031325"/>
    <lineage>
        <taxon>Bacteria</taxon>
        <taxon>Pseudomonadati</taxon>
        <taxon>Bacteroidota</taxon>
        <taxon>Flavobacteriia</taxon>
        <taxon>Flavobacteriales</taxon>
        <taxon>Flavobacteriaceae</taxon>
        <taxon>Flagellimonas</taxon>
    </lineage>
</organism>
<name>A0ABT5Y3F8_9FLAO</name>
<dbReference type="RefSeq" id="WP_275616997.1">
    <property type="nucleotide sequence ID" value="NZ_JARFVB010000015.1"/>
</dbReference>
<dbReference type="EMBL" id="JARFVB010000015">
    <property type="protein sequence ID" value="MDF0717869.1"/>
    <property type="molecule type" value="Genomic_DNA"/>
</dbReference>
<evidence type="ECO:0000313" key="2">
    <source>
        <dbReference type="Proteomes" id="UP001221366"/>
    </source>
</evidence>
<reference evidence="1 2" key="1">
    <citation type="submission" date="2023-03" db="EMBL/GenBank/DDBJ databases">
        <title>Muricauda XX sp. nov. and Muricauda XXX sp. nov., two novel species isolated from Okinawa Trough.</title>
        <authorList>
            <person name="Cao W."/>
            <person name="Deng X."/>
        </authorList>
    </citation>
    <scope>NUCLEOTIDE SEQUENCE [LARGE SCALE GENOMIC DNA]</scope>
    <source>
        <strain evidence="1 2">334s03</strain>
    </source>
</reference>
<evidence type="ECO:0000313" key="1">
    <source>
        <dbReference type="EMBL" id="MDF0717869.1"/>
    </source>
</evidence>
<proteinExistence type="predicted"/>